<keyword evidence="3" id="KW-1185">Reference proteome</keyword>
<reference evidence="2 3" key="1">
    <citation type="submission" date="2020-07" db="EMBL/GenBank/DDBJ databases">
        <authorList>
            <person name="Zhuang K."/>
            <person name="Ran Y."/>
        </authorList>
    </citation>
    <scope>NUCLEOTIDE SEQUENCE [LARGE SCALE GENOMIC DNA]</scope>
    <source>
        <strain evidence="2 3">WCH-YHL-001</strain>
    </source>
</reference>
<evidence type="ECO:0000313" key="3">
    <source>
        <dbReference type="Proteomes" id="UP000515512"/>
    </source>
</evidence>
<dbReference type="EMBL" id="CP059399">
    <property type="protein sequence ID" value="QLY34213.1"/>
    <property type="molecule type" value="Genomic_DNA"/>
</dbReference>
<dbReference type="KEGG" id="nhu:H0264_08465"/>
<protein>
    <submittedName>
        <fullName evidence="2">Uncharacterized protein</fullName>
    </submittedName>
</protein>
<proteinExistence type="predicted"/>
<feature type="region of interest" description="Disordered" evidence="1">
    <location>
        <begin position="12"/>
        <end position="31"/>
    </location>
</feature>
<gene>
    <name evidence="2" type="ORF">H0264_08465</name>
</gene>
<evidence type="ECO:0000256" key="1">
    <source>
        <dbReference type="SAM" id="MobiDB-lite"/>
    </source>
</evidence>
<accession>A0A7D6VG02</accession>
<name>A0A7D6VG02_9NOCA</name>
<organism evidence="2 3">
    <name type="scientific">Nocardia huaxiensis</name>
    <dbReference type="NCBI Taxonomy" id="2755382"/>
    <lineage>
        <taxon>Bacteria</taxon>
        <taxon>Bacillati</taxon>
        <taxon>Actinomycetota</taxon>
        <taxon>Actinomycetes</taxon>
        <taxon>Mycobacteriales</taxon>
        <taxon>Nocardiaceae</taxon>
        <taxon>Nocardia</taxon>
    </lineage>
</organism>
<sequence>MAMAGAAAVGAAAGEAAAGEPIAQPDQGRIGMHLSPEETRAIASGPVPAIVSMFVPLNRMGAGLHPETEIYRDDKGGVHASLRQVVMEAAQHPGGTVVVYVNAPGTRGGRVLDIYQNWE</sequence>
<dbReference type="AlphaFoldDB" id="A0A7D6VG02"/>
<dbReference type="Proteomes" id="UP000515512">
    <property type="component" value="Chromosome"/>
</dbReference>
<evidence type="ECO:0000313" key="2">
    <source>
        <dbReference type="EMBL" id="QLY34213.1"/>
    </source>
</evidence>